<proteinExistence type="predicted"/>
<protein>
    <submittedName>
        <fullName evidence="1">Chromosomal replication initiator DnaA</fullName>
    </submittedName>
</protein>
<organism evidence="1 2">
    <name type="scientific">Stakelama flava</name>
    <dbReference type="NCBI Taxonomy" id="2860338"/>
    <lineage>
        <taxon>Bacteria</taxon>
        <taxon>Pseudomonadati</taxon>
        <taxon>Pseudomonadota</taxon>
        <taxon>Alphaproteobacteria</taxon>
        <taxon>Sphingomonadales</taxon>
        <taxon>Sphingomonadaceae</taxon>
        <taxon>Stakelama</taxon>
    </lineage>
</organism>
<evidence type="ECO:0000313" key="1">
    <source>
        <dbReference type="EMBL" id="MBW4330927.1"/>
    </source>
</evidence>
<accession>A0ABS6XL48</accession>
<dbReference type="Proteomes" id="UP001197214">
    <property type="component" value="Unassembled WGS sequence"/>
</dbReference>
<name>A0ABS6XL48_9SPHN</name>
<evidence type="ECO:0000313" key="2">
    <source>
        <dbReference type="Proteomes" id="UP001197214"/>
    </source>
</evidence>
<sequence>MSQLELPLDWPADSSADVFLIGEANSRAVHMLEHRGAWPVMAAILTGPRKSGRSRLARIFASRTGGHVFDDAQSADETRLFHAWNLAQAQRTPLLIICDSPPPQWQVKLPDLRSRLAATPVLRIDPPDDTLIAELLGFWFARREIVAGPEVLEWLSKRTERSYVALLSTVEAIEDGLRGARSRRLTVPRARDILSEAKPPSSWDHKQQG</sequence>
<dbReference type="EMBL" id="JAHWZX010000006">
    <property type="protein sequence ID" value="MBW4330927.1"/>
    <property type="molecule type" value="Genomic_DNA"/>
</dbReference>
<gene>
    <name evidence="1" type="ORF">KY084_08565</name>
</gene>
<comment type="caution">
    <text evidence="1">The sequence shown here is derived from an EMBL/GenBank/DDBJ whole genome shotgun (WGS) entry which is preliminary data.</text>
</comment>
<dbReference type="RefSeq" id="WP_219238042.1">
    <property type="nucleotide sequence ID" value="NZ_JAHWZX010000006.1"/>
</dbReference>
<reference evidence="1 2" key="1">
    <citation type="submission" date="2021-07" db="EMBL/GenBank/DDBJ databases">
        <title>Stakelama flava sp. nov., a novel endophytic bacterium isolated from branch of Kandelia candel.</title>
        <authorList>
            <person name="Tuo L."/>
        </authorList>
    </citation>
    <scope>NUCLEOTIDE SEQUENCE [LARGE SCALE GENOMIC DNA]</scope>
    <source>
        <strain evidence="1 2">CBK3Z-3</strain>
    </source>
</reference>
<keyword evidence="2" id="KW-1185">Reference proteome</keyword>